<dbReference type="AlphaFoldDB" id="L0ESJ3"/>
<organism evidence="1 2">
    <name type="scientific">Liberibacter crescens (strain BT-1)</name>
    <dbReference type="NCBI Taxonomy" id="1215343"/>
    <lineage>
        <taxon>Bacteria</taxon>
        <taxon>Pseudomonadati</taxon>
        <taxon>Pseudomonadota</taxon>
        <taxon>Alphaproteobacteria</taxon>
        <taxon>Hyphomicrobiales</taxon>
        <taxon>Rhizobiaceae</taxon>
        <taxon>Liberibacter</taxon>
    </lineage>
</organism>
<dbReference type="PATRIC" id="fig|1215343.11.peg.497"/>
<sequence length="41" mass="4833">MLFFEIVGAVLVFVFIGTEAGRYDLKRLFQWVKSRIGRKKI</sequence>
<dbReference type="Proteomes" id="UP000010799">
    <property type="component" value="Chromosome"/>
</dbReference>
<proteinExistence type="predicted"/>
<name>L0ESJ3_LIBCB</name>
<reference evidence="1 2" key="1">
    <citation type="journal article" date="2012" name="Stand. Genomic Sci.">
        <title>Complete genome sequence of Liberibacter crescens BT-1.</title>
        <authorList>
            <person name="Leonard M.T."/>
            <person name="Fagen J.R."/>
            <person name="Davis-Richardson A.G."/>
            <person name="Davis M.J."/>
            <person name="Triplett E.W."/>
        </authorList>
    </citation>
    <scope>NUCLEOTIDE SEQUENCE [LARGE SCALE GENOMIC DNA]</scope>
    <source>
        <strain evidence="1 2">BT-1</strain>
    </source>
</reference>
<dbReference type="HOGENOM" id="CLU_3272274_0_0_5"/>
<dbReference type="EMBL" id="CP003789">
    <property type="protein sequence ID" value="AGA64479.1"/>
    <property type="molecule type" value="Genomic_DNA"/>
</dbReference>
<keyword evidence="2" id="KW-1185">Reference proteome</keyword>
<dbReference type="KEGG" id="lcc:B488_04870"/>
<evidence type="ECO:0000313" key="2">
    <source>
        <dbReference type="Proteomes" id="UP000010799"/>
    </source>
</evidence>
<protein>
    <submittedName>
        <fullName evidence="1">Uncharacterized protein</fullName>
    </submittedName>
</protein>
<evidence type="ECO:0000313" key="1">
    <source>
        <dbReference type="EMBL" id="AGA64479.1"/>
    </source>
</evidence>
<gene>
    <name evidence="1" type="ordered locus">B488_04870</name>
</gene>
<accession>L0ESJ3</accession>